<keyword evidence="7" id="KW-1185">Reference proteome</keyword>
<feature type="domain" description="HTH tetR-type" evidence="5">
    <location>
        <begin position="18"/>
        <end position="78"/>
    </location>
</feature>
<dbReference type="InterPro" id="IPR039536">
    <property type="entry name" value="TetR_C_Proteobacteria"/>
</dbReference>
<evidence type="ECO:0000313" key="6">
    <source>
        <dbReference type="EMBL" id="TDR77851.1"/>
    </source>
</evidence>
<evidence type="ECO:0000256" key="3">
    <source>
        <dbReference type="ARBA" id="ARBA00023163"/>
    </source>
</evidence>
<dbReference type="GO" id="GO:0003700">
    <property type="term" value="F:DNA-binding transcription factor activity"/>
    <property type="evidence" value="ECO:0007669"/>
    <property type="project" value="TreeGrafter"/>
</dbReference>
<dbReference type="Proteomes" id="UP000295611">
    <property type="component" value="Unassembled WGS sequence"/>
</dbReference>
<dbReference type="InterPro" id="IPR009057">
    <property type="entry name" value="Homeodomain-like_sf"/>
</dbReference>
<dbReference type="RefSeq" id="WP_166642251.1">
    <property type="nucleotide sequence ID" value="NZ_SNZP01000009.1"/>
</dbReference>
<feature type="DNA-binding region" description="H-T-H motif" evidence="4">
    <location>
        <begin position="41"/>
        <end position="60"/>
    </location>
</feature>
<dbReference type="PROSITE" id="PS50977">
    <property type="entry name" value="HTH_TETR_2"/>
    <property type="match status" value="1"/>
</dbReference>
<dbReference type="GO" id="GO:0000976">
    <property type="term" value="F:transcription cis-regulatory region binding"/>
    <property type="evidence" value="ECO:0007669"/>
    <property type="project" value="TreeGrafter"/>
</dbReference>
<evidence type="ECO:0000313" key="7">
    <source>
        <dbReference type="Proteomes" id="UP000295611"/>
    </source>
</evidence>
<dbReference type="Pfam" id="PF14246">
    <property type="entry name" value="TetR_C_7"/>
    <property type="match status" value="1"/>
</dbReference>
<dbReference type="Pfam" id="PF00440">
    <property type="entry name" value="TetR_N"/>
    <property type="match status" value="1"/>
</dbReference>
<sequence>MPQSISRRMGRPDAQAVEEIGRRILNTATRLFIEHGYAATSMEQITVAAGVSKQTIYRRYVSKEELFAAVIRDLAAAQLEASATGKTDLRDPLAGLQEACWALLQLTARSETVALFRILISEAVRFPDLVVRVKKAAMQPIEDVMRFLLHAAREAGQVRVDIPEEDMVNALTGMSMGWFFQQRLLGYPCLGTETERRYFFDNAWSVFLAGAQV</sequence>
<dbReference type="PANTHER" id="PTHR30055:SF146">
    <property type="entry name" value="HTH-TYPE TRANSCRIPTIONAL DUAL REGULATOR CECR"/>
    <property type="match status" value="1"/>
</dbReference>
<organism evidence="6 7">
    <name type="scientific">Paludibacterium purpuratum</name>
    <dbReference type="NCBI Taxonomy" id="1144873"/>
    <lineage>
        <taxon>Bacteria</taxon>
        <taxon>Pseudomonadati</taxon>
        <taxon>Pseudomonadota</taxon>
        <taxon>Betaproteobacteria</taxon>
        <taxon>Neisseriales</taxon>
        <taxon>Chromobacteriaceae</taxon>
        <taxon>Paludibacterium</taxon>
    </lineage>
</organism>
<proteinExistence type="predicted"/>
<gene>
    <name evidence="6" type="ORF">DFP86_10991</name>
</gene>
<dbReference type="PANTHER" id="PTHR30055">
    <property type="entry name" value="HTH-TYPE TRANSCRIPTIONAL REGULATOR RUTR"/>
    <property type="match status" value="1"/>
</dbReference>
<dbReference type="AlphaFoldDB" id="A0A4R7B2U4"/>
<keyword evidence="2 4" id="KW-0238">DNA-binding</keyword>
<comment type="caution">
    <text evidence="6">The sequence shown here is derived from an EMBL/GenBank/DDBJ whole genome shotgun (WGS) entry which is preliminary data.</text>
</comment>
<dbReference type="PRINTS" id="PR00455">
    <property type="entry name" value="HTHTETR"/>
</dbReference>
<dbReference type="SUPFAM" id="SSF48498">
    <property type="entry name" value="Tetracyclin repressor-like, C-terminal domain"/>
    <property type="match status" value="1"/>
</dbReference>
<dbReference type="Gene3D" id="1.10.357.10">
    <property type="entry name" value="Tetracycline Repressor, domain 2"/>
    <property type="match status" value="1"/>
</dbReference>
<dbReference type="InterPro" id="IPR036271">
    <property type="entry name" value="Tet_transcr_reg_TetR-rel_C_sf"/>
</dbReference>
<evidence type="ECO:0000256" key="2">
    <source>
        <dbReference type="ARBA" id="ARBA00023125"/>
    </source>
</evidence>
<dbReference type="EMBL" id="SNZP01000009">
    <property type="protein sequence ID" value="TDR77851.1"/>
    <property type="molecule type" value="Genomic_DNA"/>
</dbReference>
<keyword evidence="1" id="KW-0805">Transcription regulation</keyword>
<name>A0A4R7B2U4_9NEIS</name>
<protein>
    <submittedName>
        <fullName evidence="6">TetR family transcriptional regulator</fullName>
    </submittedName>
</protein>
<dbReference type="InterPro" id="IPR050109">
    <property type="entry name" value="HTH-type_TetR-like_transc_reg"/>
</dbReference>
<evidence type="ECO:0000259" key="5">
    <source>
        <dbReference type="PROSITE" id="PS50977"/>
    </source>
</evidence>
<accession>A0A4R7B2U4</accession>
<evidence type="ECO:0000256" key="1">
    <source>
        <dbReference type="ARBA" id="ARBA00023015"/>
    </source>
</evidence>
<evidence type="ECO:0000256" key="4">
    <source>
        <dbReference type="PROSITE-ProRule" id="PRU00335"/>
    </source>
</evidence>
<reference evidence="6 7" key="1">
    <citation type="submission" date="2019-03" db="EMBL/GenBank/DDBJ databases">
        <title>Genomic Encyclopedia of Type Strains, Phase III (KMG-III): the genomes of soil and plant-associated and newly described type strains.</title>
        <authorList>
            <person name="Whitman W."/>
        </authorList>
    </citation>
    <scope>NUCLEOTIDE SEQUENCE [LARGE SCALE GENOMIC DNA]</scope>
    <source>
        <strain evidence="6 7">CECT 8976</strain>
    </source>
</reference>
<dbReference type="InterPro" id="IPR001647">
    <property type="entry name" value="HTH_TetR"/>
</dbReference>
<dbReference type="FunFam" id="1.10.10.60:FF:000141">
    <property type="entry name" value="TetR family transcriptional regulator"/>
    <property type="match status" value="1"/>
</dbReference>
<dbReference type="SUPFAM" id="SSF46689">
    <property type="entry name" value="Homeodomain-like"/>
    <property type="match status" value="1"/>
</dbReference>
<keyword evidence="3" id="KW-0804">Transcription</keyword>